<keyword evidence="9" id="KW-0406">Ion transport</keyword>
<dbReference type="InterPro" id="IPR018422">
    <property type="entry name" value="Cation/H_exchanger_CPA1"/>
</dbReference>
<dbReference type="Pfam" id="PF00999">
    <property type="entry name" value="Na_H_Exchanger"/>
    <property type="match status" value="1"/>
</dbReference>
<dbReference type="Proteomes" id="UP000515369">
    <property type="component" value="Chromosome"/>
</dbReference>
<dbReference type="GO" id="GO:0005886">
    <property type="term" value="C:plasma membrane"/>
    <property type="evidence" value="ECO:0007669"/>
    <property type="project" value="UniProtKB-SubCell"/>
</dbReference>
<organism evidence="14 15">
    <name type="scientific">Spirosoma foliorum</name>
    <dbReference type="NCBI Taxonomy" id="2710596"/>
    <lineage>
        <taxon>Bacteria</taxon>
        <taxon>Pseudomonadati</taxon>
        <taxon>Bacteroidota</taxon>
        <taxon>Cytophagia</taxon>
        <taxon>Cytophagales</taxon>
        <taxon>Cytophagaceae</taxon>
        <taxon>Spirosoma</taxon>
    </lineage>
</organism>
<evidence type="ECO:0000256" key="3">
    <source>
        <dbReference type="ARBA" id="ARBA00022448"/>
    </source>
</evidence>
<dbReference type="AlphaFoldDB" id="A0A7G5GRP8"/>
<dbReference type="GO" id="GO:0051453">
    <property type="term" value="P:regulation of intracellular pH"/>
    <property type="evidence" value="ECO:0007669"/>
    <property type="project" value="TreeGrafter"/>
</dbReference>
<feature type="domain" description="Cation/H+ exchanger transmembrane" evidence="13">
    <location>
        <begin position="13"/>
        <end position="408"/>
    </location>
</feature>
<keyword evidence="3" id="KW-0813">Transport</keyword>
<keyword evidence="10 12" id="KW-0472">Membrane</keyword>
<evidence type="ECO:0000313" key="15">
    <source>
        <dbReference type="Proteomes" id="UP000515369"/>
    </source>
</evidence>
<sequence>MDLFTLITLLIVASAVFAYLNTKLLKLPDAIGIMVCSLGFSVLLLGLNSIYPDQLASVRQTVAGINFGKALFDVMLSFLLFAGAFHTDSAKLNVERRSVMLFAFVGVLLSTFLVGSGLYLLTRHLDLALSFPLCLLFGALISPTDPIAVLGILSKFKLPDSVKLNIVGESLFNDGVGVVVFASIYRIVLNGADSVSAGEIALLFLEEAGGGIVFGLALGYGMFLVLRSINHYQTEVIVTVAGVMGGYLLAQKLHISGPLAMVVTGLMVGGHSRRQDAMSQLTEEYVDKFWELVDGILNALLFVLIGVELLLIDFQITQWSIYLLVVLLVLIARYVAILIPFTLAHRWLDLDRNAPVMLTWGGLRGGLSIAMALSIDGSLPQKEFIVTITYAVVLFSVIVQGLTMERLIRRLYPPDNKG</sequence>
<feature type="transmembrane region" description="Helical" evidence="12">
    <location>
        <begin position="200"/>
        <end position="226"/>
    </location>
</feature>
<reference evidence="14 15" key="1">
    <citation type="submission" date="2020-07" db="EMBL/GenBank/DDBJ databases">
        <title>Spirosoma foliorum sp. nov., isolated from the leaves on the Nejang mountain Korea, Republic of.</title>
        <authorList>
            <person name="Ho H."/>
            <person name="Lee Y.-J."/>
            <person name="Nurcahyanto D.-A."/>
            <person name="Kim S.-G."/>
        </authorList>
    </citation>
    <scope>NUCLEOTIDE SEQUENCE [LARGE SCALE GENOMIC DNA]</scope>
    <source>
        <strain evidence="14 15">PL0136</strain>
    </source>
</reference>
<proteinExistence type="inferred from homology"/>
<comment type="subcellular location">
    <subcellularLocation>
        <location evidence="1">Cell membrane</location>
        <topology evidence="1">Multi-pass membrane protein</topology>
    </subcellularLocation>
</comment>
<dbReference type="Gene3D" id="6.10.140.1330">
    <property type="match status" value="1"/>
</dbReference>
<evidence type="ECO:0000256" key="10">
    <source>
        <dbReference type="ARBA" id="ARBA00023136"/>
    </source>
</evidence>
<keyword evidence="7 12" id="KW-1133">Transmembrane helix</keyword>
<gene>
    <name evidence="14" type="ORF">H3H32_26815</name>
</gene>
<evidence type="ECO:0000256" key="4">
    <source>
        <dbReference type="ARBA" id="ARBA00022449"/>
    </source>
</evidence>
<dbReference type="GO" id="GO:0015385">
    <property type="term" value="F:sodium:proton antiporter activity"/>
    <property type="evidence" value="ECO:0007669"/>
    <property type="project" value="InterPro"/>
</dbReference>
<feature type="transmembrane region" description="Helical" evidence="12">
    <location>
        <begin position="384"/>
        <end position="402"/>
    </location>
</feature>
<keyword evidence="4" id="KW-0050">Antiport</keyword>
<dbReference type="PANTHER" id="PTHR10110">
    <property type="entry name" value="SODIUM/HYDROGEN EXCHANGER"/>
    <property type="match status" value="1"/>
</dbReference>
<name>A0A7G5GRP8_9BACT</name>
<feature type="transmembrane region" description="Helical" evidence="12">
    <location>
        <begin position="292"/>
        <end position="312"/>
    </location>
</feature>
<dbReference type="KEGG" id="sfol:H3H32_26815"/>
<feature type="transmembrane region" description="Helical" evidence="12">
    <location>
        <begin position="133"/>
        <end position="154"/>
    </location>
</feature>
<dbReference type="EMBL" id="CP059732">
    <property type="protein sequence ID" value="QMW01540.1"/>
    <property type="molecule type" value="Genomic_DNA"/>
</dbReference>
<evidence type="ECO:0000259" key="13">
    <source>
        <dbReference type="Pfam" id="PF00999"/>
    </source>
</evidence>
<dbReference type="InterPro" id="IPR006153">
    <property type="entry name" value="Cation/H_exchanger_TM"/>
</dbReference>
<feature type="transmembrane region" description="Helical" evidence="12">
    <location>
        <begin position="166"/>
        <end position="188"/>
    </location>
</feature>
<evidence type="ECO:0000256" key="7">
    <source>
        <dbReference type="ARBA" id="ARBA00022989"/>
    </source>
</evidence>
<evidence type="ECO:0000256" key="8">
    <source>
        <dbReference type="ARBA" id="ARBA00023053"/>
    </source>
</evidence>
<dbReference type="GO" id="GO:0098719">
    <property type="term" value="P:sodium ion import across plasma membrane"/>
    <property type="evidence" value="ECO:0007669"/>
    <property type="project" value="TreeGrafter"/>
</dbReference>
<evidence type="ECO:0000256" key="6">
    <source>
        <dbReference type="ARBA" id="ARBA00022692"/>
    </source>
</evidence>
<evidence type="ECO:0000313" key="14">
    <source>
        <dbReference type="EMBL" id="QMW01540.1"/>
    </source>
</evidence>
<evidence type="ECO:0000256" key="12">
    <source>
        <dbReference type="SAM" id="Phobius"/>
    </source>
</evidence>
<keyword evidence="8" id="KW-0915">Sodium</keyword>
<accession>A0A7G5GRP8</accession>
<evidence type="ECO:0000256" key="9">
    <source>
        <dbReference type="ARBA" id="ARBA00023065"/>
    </source>
</evidence>
<protein>
    <submittedName>
        <fullName evidence="14">Sodium:proton antiporter</fullName>
    </submittedName>
</protein>
<keyword evidence="15" id="KW-1185">Reference proteome</keyword>
<evidence type="ECO:0000256" key="2">
    <source>
        <dbReference type="ARBA" id="ARBA00007367"/>
    </source>
</evidence>
<dbReference type="RefSeq" id="WP_182458822.1">
    <property type="nucleotide sequence ID" value="NZ_CP059732.1"/>
</dbReference>
<feature type="transmembrane region" description="Helical" evidence="12">
    <location>
        <begin position="28"/>
        <end position="50"/>
    </location>
</feature>
<evidence type="ECO:0000256" key="1">
    <source>
        <dbReference type="ARBA" id="ARBA00004651"/>
    </source>
</evidence>
<keyword evidence="11" id="KW-0739">Sodium transport</keyword>
<evidence type="ECO:0000256" key="11">
    <source>
        <dbReference type="ARBA" id="ARBA00023201"/>
    </source>
</evidence>
<comment type="similarity">
    <text evidence="2">Belongs to the monovalent cation:proton antiporter 1 (CPA1) transporter (TC 2.A.36) family.</text>
</comment>
<dbReference type="PANTHER" id="PTHR10110:SF195">
    <property type="entry name" value="NA(+)_H(+) ANTIPORTER NHAS2"/>
    <property type="match status" value="1"/>
</dbReference>
<feature type="transmembrane region" description="Helical" evidence="12">
    <location>
        <begin position="70"/>
        <end position="87"/>
    </location>
</feature>
<dbReference type="GO" id="GO:0015386">
    <property type="term" value="F:potassium:proton antiporter activity"/>
    <property type="evidence" value="ECO:0007669"/>
    <property type="project" value="TreeGrafter"/>
</dbReference>
<feature type="transmembrane region" description="Helical" evidence="12">
    <location>
        <begin position="255"/>
        <end position="272"/>
    </location>
</feature>
<feature type="transmembrane region" description="Helical" evidence="12">
    <location>
        <begin position="99"/>
        <end position="121"/>
    </location>
</feature>
<keyword evidence="6 12" id="KW-0812">Transmembrane</keyword>
<evidence type="ECO:0000256" key="5">
    <source>
        <dbReference type="ARBA" id="ARBA00022475"/>
    </source>
</evidence>
<feature type="transmembrane region" description="Helical" evidence="12">
    <location>
        <begin position="319"/>
        <end position="343"/>
    </location>
</feature>
<keyword evidence="5" id="KW-1003">Cell membrane</keyword>